<name>A0A0B6AD12_PRIM2</name>
<reference evidence="2 3" key="1">
    <citation type="journal article" date="2015" name="Genome Announc.">
        <title>Complete genome sequences for 35 biothreat assay-relevant bacillus species.</title>
        <authorList>
            <person name="Johnson S.L."/>
            <person name="Daligault H.E."/>
            <person name="Davenport K.W."/>
            <person name="Jaissle J."/>
            <person name="Frey K.G."/>
            <person name="Ladner J.T."/>
            <person name="Broomall S.M."/>
            <person name="Bishop-Lilly K.A."/>
            <person name="Bruce D.C."/>
            <person name="Gibbons H.S."/>
            <person name="Coyne S.R."/>
            <person name="Lo C.C."/>
            <person name="Meincke L."/>
            <person name="Munk A.C."/>
            <person name="Koroleva G.I."/>
            <person name="Rosenzweig C.N."/>
            <person name="Palacios G.F."/>
            <person name="Redden C.L."/>
            <person name="Minogue T.D."/>
            <person name="Chain P.S."/>
        </authorList>
    </citation>
    <scope>NUCLEOTIDE SEQUENCE [LARGE SCALE GENOMIC DNA]</scope>
    <source>
        <strain evidence="3">ATCC 14581 / DSM 32 / JCM 2506 / NBRC 15308 / NCIMB 9376 / NCTC 10342 / NRRL B-14308 / VKM B-512</strain>
    </source>
</reference>
<sequence>MSKLIDPHIINLNEQDGTSLFSQDVSLRGDFIQNEQQTSYKQVAGRYVGTHLDADEYAAFLYELAHSSSSILVLHDKLDKSISNDRLKEVQTILKINQEERGLSVNRLFAFLEGKKLIVKSENPAIHRRVREKFIKTLTCFKEQHAEGFMDGHFQRVLIDLIKWQWNHVKPWMVDKAFPEHAPRIMWYGDANKSEQYFLYYLILLGFDVLTFHPEGKDNLKEVDENQHLTTVYTFPSTSSLFPFPTDKPVRKGTVAFRASQEIEQVLHSEESLLYKPWQFRSYFPTSVTLKTTYDEIFLLMRERAFIRPNFEVSKPYVHVPVLFSKVLGISKNRKEYWSKVHELMQTENELALTIDSVPFVKKIEGNNHFHYQGALGSDGTLSPDKMIESNWWRYKELPIGLQQGLAAAISRYCAHSKLLRLDHEDAYQRQMYLFNQSLKLPNNVLRMLQKFDYTQHVPRLIIYHGNEHETFTREDAALLLLLNEFGVDIVLFNPTGQIDIEAFVEEKYFDMHWLEDISFNEEFKEPSLIQKWLKRIF</sequence>
<dbReference type="Proteomes" id="UP000031829">
    <property type="component" value="Chromosome"/>
</dbReference>
<evidence type="ECO:0000313" key="2">
    <source>
        <dbReference type="EMBL" id="AJI22825.1"/>
    </source>
</evidence>
<dbReference type="Pfam" id="PF14266">
    <property type="entry name" value="YceG_bac"/>
    <property type="match status" value="2"/>
</dbReference>
<dbReference type="HOGENOM" id="CLU_021403_1_0_9"/>
<dbReference type="InterPro" id="IPR025647">
    <property type="entry name" value="YceG_bac"/>
</dbReference>
<dbReference type="AlphaFoldDB" id="A0A0B6AD12"/>
<dbReference type="RefSeq" id="WP_034651389.1">
    <property type="nucleotide sequence ID" value="NZ_BCVB01000010.1"/>
</dbReference>
<feature type="domain" description="Putative component of 'biosynthetic module'" evidence="1">
    <location>
        <begin position="291"/>
        <end position="524"/>
    </location>
</feature>
<dbReference type="KEGG" id="bmeg:BG04_5163"/>
<accession>A0A0B6AD12</accession>
<protein>
    <recommendedName>
        <fullName evidence="1">Putative component of 'biosynthetic module' domain-containing protein</fullName>
    </recommendedName>
</protein>
<feature type="domain" description="Putative component of 'biosynthetic module'" evidence="1">
    <location>
        <begin position="16"/>
        <end position="268"/>
    </location>
</feature>
<evidence type="ECO:0000259" key="1">
    <source>
        <dbReference type="Pfam" id="PF14266"/>
    </source>
</evidence>
<dbReference type="EMBL" id="CP009920">
    <property type="protein sequence ID" value="AJI22825.1"/>
    <property type="molecule type" value="Genomic_DNA"/>
</dbReference>
<evidence type="ECO:0000313" key="3">
    <source>
        <dbReference type="Proteomes" id="UP000031829"/>
    </source>
</evidence>
<dbReference type="GeneID" id="93643123"/>
<organism evidence="2 3">
    <name type="scientific">Priestia megaterium (strain ATCC 14581 / DSM 32 / CCUG 1817 / JCM 2506 / NBRC 15308 / NCIMB 9376 / NCTC 10342 / NRRL B-14308 / VKM B-512 / Ford 19)</name>
    <name type="common">Bacillus megaterium</name>
    <dbReference type="NCBI Taxonomy" id="1348623"/>
    <lineage>
        <taxon>Bacteria</taxon>
        <taxon>Bacillati</taxon>
        <taxon>Bacillota</taxon>
        <taxon>Bacilli</taxon>
        <taxon>Bacillales</taxon>
        <taxon>Bacillaceae</taxon>
        <taxon>Priestia</taxon>
    </lineage>
</organism>
<gene>
    <name evidence="2" type="ORF">BG04_5163</name>
</gene>
<proteinExistence type="predicted"/>